<feature type="domain" description="MotA/TolQ/ExbB proton channel" evidence="10">
    <location>
        <begin position="76"/>
        <end position="199"/>
    </location>
</feature>
<evidence type="ECO:0000256" key="1">
    <source>
        <dbReference type="ARBA" id="ARBA00004651"/>
    </source>
</evidence>
<evidence type="ECO:0000256" key="4">
    <source>
        <dbReference type="ARBA" id="ARBA00022692"/>
    </source>
</evidence>
<evidence type="ECO:0000256" key="7">
    <source>
        <dbReference type="ARBA" id="ARBA00023136"/>
    </source>
</evidence>
<keyword evidence="6 9" id="KW-1133">Transmembrane helix</keyword>
<reference evidence="11 12" key="1">
    <citation type="journal article" date="2012" name="J. Bacteriol.">
        <title>Genome Sequence of Nitratireductor indicus Type Strain C115.</title>
        <authorList>
            <person name="Lai Q."/>
            <person name="Li G."/>
            <person name="Yu Z."/>
            <person name="Shao Z."/>
        </authorList>
    </citation>
    <scope>NUCLEOTIDE SEQUENCE [LARGE SCALE GENOMIC DNA]</scope>
    <source>
        <strain evidence="11 12">C115</strain>
    </source>
</reference>
<evidence type="ECO:0000256" key="3">
    <source>
        <dbReference type="ARBA" id="ARBA00022475"/>
    </source>
</evidence>
<keyword evidence="2 8" id="KW-0813">Transport</keyword>
<name>K2PS17_9HYPH</name>
<dbReference type="AlphaFoldDB" id="K2PS17"/>
<comment type="subcellular location">
    <subcellularLocation>
        <location evidence="1">Cell membrane</location>
        <topology evidence="1">Multi-pass membrane protein</topology>
    </subcellularLocation>
    <subcellularLocation>
        <location evidence="8">Membrane</location>
        <topology evidence="8">Multi-pass membrane protein</topology>
    </subcellularLocation>
</comment>
<evidence type="ECO:0000259" key="10">
    <source>
        <dbReference type="Pfam" id="PF01618"/>
    </source>
</evidence>
<evidence type="ECO:0000313" key="11">
    <source>
        <dbReference type="EMBL" id="EKF43877.1"/>
    </source>
</evidence>
<evidence type="ECO:0000256" key="6">
    <source>
        <dbReference type="ARBA" id="ARBA00022989"/>
    </source>
</evidence>
<keyword evidence="5 8" id="KW-0653">Protein transport</keyword>
<dbReference type="STRING" id="721133.SAMN05216176_101581"/>
<keyword evidence="4 9" id="KW-0812">Transmembrane</keyword>
<feature type="transmembrane region" description="Helical" evidence="9">
    <location>
        <begin position="161"/>
        <end position="187"/>
    </location>
</feature>
<keyword evidence="3" id="KW-1003">Cell membrane</keyword>
<accession>K2PS17</accession>
<comment type="similarity">
    <text evidence="8">Belongs to the exbB/tolQ family.</text>
</comment>
<evidence type="ECO:0000256" key="2">
    <source>
        <dbReference type="ARBA" id="ARBA00022448"/>
    </source>
</evidence>
<dbReference type="Proteomes" id="UP000007374">
    <property type="component" value="Unassembled WGS sequence"/>
</dbReference>
<dbReference type="eggNOG" id="COG0811">
    <property type="taxonomic scope" value="Bacteria"/>
</dbReference>
<evidence type="ECO:0000256" key="5">
    <source>
        <dbReference type="ARBA" id="ARBA00022927"/>
    </source>
</evidence>
<comment type="caution">
    <text evidence="11">The sequence shown here is derived from an EMBL/GenBank/DDBJ whole genome shotgun (WGS) entry which is preliminary data.</text>
</comment>
<keyword evidence="12" id="KW-1185">Reference proteome</keyword>
<feature type="transmembrane region" description="Helical" evidence="9">
    <location>
        <begin position="120"/>
        <end position="141"/>
    </location>
</feature>
<dbReference type="PANTHER" id="PTHR30625:SF15">
    <property type="entry name" value="BIOPOLYMER TRANSPORT PROTEIN EXBB"/>
    <property type="match status" value="1"/>
</dbReference>
<dbReference type="GO" id="GO:0005886">
    <property type="term" value="C:plasma membrane"/>
    <property type="evidence" value="ECO:0007669"/>
    <property type="project" value="UniProtKB-SubCell"/>
</dbReference>
<feature type="transmembrane region" description="Helical" evidence="9">
    <location>
        <begin position="20"/>
        <end position="39"/>
    </location>
</feature>
<evidence type="ECO:0000313" key="12">
    <source>
        <dbReference type="Proteomes" id="UP000007374"/>
    </source>
</evidence>
<gene>
    <name evidence="11" type="ORF">NA8A_03675</name>
</gene>
<dbReference type="GO" id="GO:0017038">
    <property type="term" value="P:protein import"/>
    <property type="evidence" value="ECO:0007669"/>
    <property type="project" value="TreeGrafter"/>
</dbReference>
<proteinExistence type="inferred from homology"/>
<dbReference type="EMBL" id="AMSI01000002">
    <property type="protein sequence ID" value="EKF43877.1"/>
    <property type="molecule type" value="Genomic_DNA"/>
</dbReference>
<evidence type="ECO:0000256" key="9">
    <source>
        <dbReference type="SAM" id="Phobius"/>
    </source>
</evidence>
<dbReference type="OrthoDB" id="4045at2"/>
<keyword evidence="7 9" id="KW-0472">Membrane</keyword>
<sequence>MIDEFVTTIGSFLRLGGPVVAIILLLSVFALALILLKFVQFQRERVGRHGRSNRALHAWFHHDQSEARAMLSNARSPVEEALATTMRLTASGKAEKSAVEDEISRLALGRLHDLQRGFRALDAIAQVAPLLGLFGTVLGMIDAFQKLQAAGNAVDPSILAGGIWVALLTTACGLAVAMPVSLVLTWFETRLDNERVAIETMTSAVLSHASLEGAEQQPSNVQRVAPVALRAGAASHAH</sequence>
<dbReference type="PANTHER" id="PTHR30625">
    <property type="entry name" value="PROTEIN TOLQ"/>
    <property type="match status" value="1"/>
</dbReference>
<evidence type="ECO:0000256" key="8">
    <source>
        <dbReference type="RuleBase" id="RU004057"/>
    </source>
</evidence>
<dbReference type="InterPro" id="IPR002898">
    <property type="entry name" value="MotA_ExbB_proton_chnl"/>
</dbReference>
<dbReference type="Pfam" id="PF01618">
    <property type="entry name" value="MotA_ExbB"/>
    <property type="match status" value="1"/>
</dbReference>
<organism evidence="11 12">
    <name type="scientific">Nitratireductor indicus C115</name>
    <dbReference type="NCBI Taxonomy" id="1231190"/>
    <lineage>
        <taxon>Bacteria</taxon>
        <taxon>Pseudomonadati</taxon>
        <taxon>Pseudomonadota</taxon>
        <taxon>Alphaproteobacteria</taxon>
        <taxon>Hyphomicrobiales</taxon>
        <taxon>Phyllobacteriaceae</taxon>
        <taxon>Nitratireductor</taxon>
    </lineage>
</organism>
<dbReference type="RefSeq" id="WP_009756012.1">
    <property type="nucleotide sequence ID" value="NZ_AMSI01000002.1"/>
</dbReference>
<dbReference type="PATRIC" id="fig|1231190.3.peg.771"/>
<protein>
    <submittedName>
        <fullName evidence="11">MotA/TolQ/ExbB proton channel</fullName>
    </submittedName>
</protein>
<dbReference type="InterPro" id="IPR050790">
    <property type="entry name" value="ExbB/TolQ_transport"/>
</dbReference>